<dbReference type="GO" id="GO:0036503">
    <property type="term" value="P:ERAD pathway"/>
    <property type="evidence" value="ECO:0007669"/>
    <property type="project" value="TreeGrafter"/>
</dbReference>
<evidence type="ECO:0000259" key="4">
    <source>
        <dbReference type="Pfam" id="PF03152"/>
    </source>
</evidence>
<dbReference type="PANTHER" id="PTHR12555:SF13">
    <property type="entry name" value="UBIQUITIN RECOGNITION FACTOR IN ER-ASSOCIATED DEGRADATION PROTEIN 1"/>
    <property type="match status" value="1"/>
</dbReference>
<comment type="similarity">
    <text evidence="1">Belongs to the UFD1 family.</text>
</comment>
<dbReference type="Proteomes" id="UP000076842">
    <property type="component" value="Unassembled WGS sequence"/>
</dbReference>
<feature type="compositionally biased region" description="Basic and acidic residues" evidence="3">
    <location>
        <begin position="353"/>
        <end position="373"/>
    </location>
</feature>
<dbReference type="OrthoDB" id="422728at2759"/>
<reference evidence="6 7" key="1">
    <citation type="journal article" date="2016" name="Mol. Biol. Evol.">
        <title>Comparative Genomics of Early-Diverging Mushroom-Forming Fungi Provides Insights into the Origins of Lignocellulose Decay Capabilities.</title>
        <authorList>
            <person name="Nagy L.G."/>
            <person name="Riley R."/>
            <person name="Tritt A."/>
            <person name="Adam C."/>
            <person name="Daum C."/>
            <person name="Floudas D."/>
            <person name="Sun H."/>
            <person name="Yadav J.S."/>
            <person name="Pangilinan J."/>
            <person name="Larsson K.H."/>
            <person name="Matsuura K."/>
            <person name="Barry K."/>
            <person name="Labutti K."/>
            <person name="Kuo R."/>
            <person name="Ohm R.A."/>
            <person name="Bhattacharya S.S."/>
            <person name="Shirouzu T."/>
            <person name="Yoshinaga Y."/>
            <person name="Martin F.M."/>
            <person name="Grigoriev I.V."/>
            <person name="Hibbett D.S."/>
        </authorList>
    </citation>
    <scope>NUCLEOTIDE SEQUENCE [LARGE SCALE GENOMIC DNA]</scope>
    <source>
        <strain evidence="6 7">HHB12733</strain>
    </source>
</reference>
<dbReference type="GO" id="GO:0031593">
    <property type="term" value="F:polyubiquitin modification-dependent protein binding"/>
    <property type="evidence" value="ECO:0007669"/>
    <property type="project" value="TreeGrafter"/>
</dbReference>
<dbReference type="Gene3D" id="2.40.40.50">
    <property type="entry name" value="Ubiquitin fusion degradation protein UFD1, N-terminal domain"/>
    <property type="match status" value="1"/>
</dbReference>
<dbReference type="PANTHER" id="PTHR12555">
    <property type="entry name" value="UBIQUITIN FUSION DEGRADATON PROTEIN 1"/>
    <property type="match status" value="1"/>
</dbReference>
<keyword evidence="2" id="KW-0833">Ubl conjugation pathway</keyword>
<dbReference type="InterPro" id="IPR004854">
    <property type="entry name" value="Ufd1-like"/>
</dbReference>
<dbReference type="STRING" id="1353952.A0A165DFA5"/>
<dbReference type="AlphaFoldDB" id="A0A165DFA5"/>
<accession>A0A165DFA5</accession>
<keyword evidence="7" id="KW-1185">Reference proteome</keyword>
<dbReference type="Gene3D" id="3.10.330.10">
    <property type="match status" value="1"/>
</dbReference>
<feature type="region of interest" description="Disordered" evidence="3">
    <location>
        <begin position="313"/>
        <end position="373"/>
    </location>
</feature>
<dbReference type="InterPro" id="IPR042299">
    <property type="entry name" value="Ufd1-like_Nn"/>
</dbReference>
<dbReference type="InParanoid" id="A0A165DFA5"/>
<evidence type="ECO:0000259" key="5">
    <source>
        <dbReference type="Pfam" id="PF24842"/>
    </source>
</evidence>
<proteinExistence type="inferred from homology"/>
<evidence type="ECO:0000313" key="6">
    <source>
        <dbReference type="EMBL" id="KZT52690.1"/>
    </source>
</evidence>
<gene>
    <name evidence="6" type="ORF">CALCODRAFT_441222</name>
</gene>
<dbReference type="EMBL" id="KV424058">
    <property type="protein sequence ID" value="KZT52690.1"/>
    <property type="molecule type" value="Genomic_DNA"/>
</dbReference>
<dbReference type="GO" id="GO:0034098">
    <property type="term" value="C:VCP-NPL4-UFD1 AAA ATPase complex"/>
    <property type="evidence" value="ECO:0007669"/>
    <property type="project" value="TreeGrafter"/>
</dbReference>
<evidence type="ECO:0000256" key="1">
    <source>
        <dbReference type="ARBA" id="ARBA00006043"/>
    </source>
</evidence>
<evidence type="ECO:0000313" key="7">
    <source>
        <dbReference type="Proteomes" id="UP000076842"/>
    </source>
</evidence>
<dbReference type="InterPro" id="IPR055417">
    <property type="entry name" value="UFD1_N1"/>
</dbReference>
<protein>
    <submittedName>
        <fullName evidence="6">UFD1-domain-containing protein</fullName>
    </submittedName>
</protein>
<dbReference type="Pfam" id="PF24842">
    <property type="entry name" value="UFD1_N2"/>
    <property type="match status" value="1"/>
</dbReference>
<dbReference type="InterPro" id="IPR055418">
    <property type="entry name" value="UFD1_N2"/>
</dbReference>
<sequence>MPRPPPRAFDEYMKAYSVAMLNQRERANVSYGGKIIMPPSALANLTRLDIEAPWMFHLRNPSNAAASTHCGVLEFIADEGCVYLPYWMMKTMRLNEGDPIRVTGAALPKGTLVKLQAQTVDFLDVSEPKAVLEQAFRNYSALTVGDIIEITYNGLTFELLVMEVQPAGAAINIIDVDLSVEFAAPKGYVEPERPAPKPVATMASKLGIDTAKSEKPTEAAGFEAFKGMGQALNGRRTKGKGRAGRKIQDVDEFSKIIRTNKPKLMTSDTVDAERKVPAALNLPFGKLFFGFPIVPLKTPAAADAAAVLPNASAGELPTFTGQGQTLSGRRPRDARPPSSVAGDSSGRASPAPKGEDKWKGKGRSLKREVIELD</sequence>
<dbReference type="FunCoup" id="A0A165DFA5">
    <property type="interactions" value="639"/>
</dbReference>
<dbReference type="Pfam" id="PF03152">
    <property type="entry name" value="UFD1_N1"/>
    <property type="match status" value="1"/>
</dbReference>
<name>A0A165DFA5_9BASI</name>
<organism evidence="6 7">
    <name type="scientific">Calocera cornea HHB12733</name>
    <dbReference type="NCBI Taxonomy" id="1353952"/>
    <lineage>
        <taxon>Eukaryota</taxon>
        <taxon>Fungi</taxon>
        <taxon>Dikarya</taxon>
        <taxon>Basidiomycota</taxon>
        <taxon>Agaricomycotina</taxon>
        <taxon>Dacrymycetes</taxon>
        <taxon>Dacrymycetales</taxon>
        <taxon>Dacrymycetaceae</taxon>
        <taxon>Calocera</taxon>
    </lineage>
</organism>
<feature type="domain" description="Ubiquitin fusion degradation protein UFD1 N-terminal subdomain 2" evidence="5">
    <location>
        <begin position="109"/>
        <end position="185"/>
    </location>
</feature>
<dbReference type="GO" id="GO:0006511">
    <property type="term" value="P:ubiquitin-dependent protein catabolic process"/>
    <property type="evidence" value="ECO:0007669"/>
    <property type="project" value="InterPro"/>
</dbReference>
<evidence type="ECO:0000256" key="2">
    <source>
        <dbReference type="ARBA" id="ARBA00022786"/>
    </source>
</evidence>
<feature type="domain" description="Ubiquitin fusion degradation protein UFD1 N-terminal subdomain 1" evidence="4">
    <location>
        <begin position="9"/>
        <end position="108"/>
    </location>
</feature>
<evidence type="ECO:0000256" key="3">
    <source>
        <dbReference type="SAM" id="MobiDB-lite"/>
    </source>
</evidence>